<organism evidence="1 2">
    <name type="scientific">Symbiodinium natans</name>
    <dbReference type="NCBI Taxonomy" id="878477"/>
    <lineage>
        <taxon>Eukaryota</taxon>
        <taxon>Sar</taxon>
        <taxon>Alveolata</taxon>
        <taxon>Dinophyceae</taxon>
        <taxon>Suessiales</taxon>
        <taxon>Symbiodiniaceae</taxon>
        <taxon>Symbiodinium</taxon>
    </lineage>
</organism>
<gene>
    <name evidence="1" type="ORF">SNAT2548_LOCUS11198</name>
</gene>
<dbReference type="OrthoDB" id="422489at2759"/>
<evidence type="ECO:0000313" key="2">
    <source>
        <dbReference type="Proteomes" id="UP000604046"/>
    </source>
</evidence>
<accession>A0A812LEC3</accession>
<sequence>MNMIQLHLHPSAQSTRDLTTKFVDFFARNTSFACSNQSLTYDDWLDVIQAVGDLRAYSQEAASVYLTASSAGGPTEAARVTNAKNRVEEMMRGLAFGSDLLPPPTSQRILDQILNNVEPPVAAFSASLAASDGNDVAVQSLNVLEAMNRLNDLYIAEANAAFADLPGARLDAASRQIMLVQKAAREAIMFIYGVTGSNAAVFDTISQFQTLQDTIKNGGNGLSAISAQRADLSQQWAEVQIYWDRLKEWLINAGPNDISSLQAAVVDVVDQITIMMDLLKIVDQAEGNNGGEGSGCTEGGTIYRKERYMLTHSLSELKHCIILQQEPADRGMCLLALFEIPPALIHSRKARAEALVVLDAHVHASLAL</sequence>
<comment type="caution">
    <text evidence="1">The sequence shown here is derived from an EMBL/GenBank/DDBJ whole genome shotgun (WGS) entry which is preliminary data.</text>
</comment>
<dbReference type="Proteomes" id="UP000604046">
    <property type="component" value="Unassembled WGS sequence"/>
</dbReference>
<dbReference type="AlphaFoldDB" id="A0A812LEC3"/>
<name>A0A812LEC3_9DINO</name>
<reference evidence="1" key="1">
    <citation type="submission" date="2021-02" db="EMBL/GenBank/DDBJ databases">
        <authorList>
            <person name="Dougan E. K."/>
            <person name="Rhodes N."/>
            <person name="Thang M."/>
            <person name="Chan C."/>
        </authorList>
    </citation>
    <scope>NUCLEOTIDE SEQUENCE</scope>
</reference>
<dbReference type="EMBL" id="CAJNDS010000990">
    <property type="protein sequence ID" value="CAE7242812.1"/>
    <property type="molecule type" value="Genomic_DNA"/>
</dbReference>
<keyword evidence="2" id="KW-1185">Reference proteome</keyword>
<proteinExistence type="predicted"/>
<protein>
    <submittedName>
        <fullName evidence="1">Uncharacterized protein</fullName>
    </submittedName>
</protein>
<evidence type="ECO:0000313" key="1">
    <source>
        <dbReference type="EMBL" id="CAE7242812.1"/>
    </source>
</evidence>